<evidence type="ECO:0000313" key="13">
    <source>
        <dbReference type="EMBL" id="PIR43539.1"/>
    </source>
</evidence>
<dbReference type="InterPro" id="IPR016136">
    <property type="entry name" value="DNA_helicase_N/primase_C"/>
</dbReference>
<dbReference type="InterPro" id="IPR027417">
    <property type="entry name" value="P-loop_NTPase"/>
</dbReference>
<dbReference type="InterPro" id="IPR007694">
    <property type="entry name" value="DNA_helicase_DnaB-like_C"/>
</dbReference>
<evidence type="ECO:0000256" key="1">
    <source>
        <dbReference type="ARBA" id="ARBA00008428"/>
    </source>
</evidence>
<dbReference type="Pfam" id="PF00772">
    <property type="entry name" value="DnaB"/>
    <property type="match status" value="1"/>
</dbReference>
<keyword evidence="4" id="KW-0378">Hydrolase</keyword>
<comment type="caution">
    <text evidence="13">The sequence shown here is derived from an EMBL/GenBank/DDBJ whole genome shotgun (WGS) entry which is preliminary data.</text>
</comment>
<accession>A0A2H0RAJ1</accession>
<dbReference type="AlphaFoldDB" id="A0A2H0RAJ1"/>
<gene>
    <name evidence="13" type="ORF">COV24_02210</name>
</gene>
<evidence type="ECO:0000256" key="7">
    <source>
        <dbReference type="ARBA" id="ARBA00023125"/>
    </source>
</evidence>
<dbReference type="GO" id="GO:0016787">
    <property type="term" value="F:hydrolase activity"/>
    <property type="evidence" value="ECO:0007669"/>
    <property type="project" value="UniProtKB-KW"/>
</dbReference>
<feature type="region of interest" description="Disordered" evidence="11">
    <location>
        <begin position="436"/>
        <end position="457"/>
    </location>
</feature>
<keyword evidence="5" id="KW-0347">Helicase</keyword>
<dbReference type="GO" id="GO:0043139">
    <property type="term" value="F:5'-3' DNA helicase activity"/>
    <property type="evidence" value="ECO:0007669"/>
    <property type="project" value="UniProtKB-EC"/>
</dbReference>
<evidence type="ECO:0000256" key="6">
    <source>
        <dbReference type="ARBA" id="ARBA00022840"/>
    </source>
</evidence>
<dbReference type="PANTHER" id="PTHR30153:SF2">
    <property type="entry name" value="REPLICATIVE DNA HELICASE"/>
    <property type="match status" value="1"/>
</dbReference>
<dbReference type="Pfam" id="PF03796">
    <property type="entry name" value="DnaB_C"/>
    <property type="match status" value="1"/>
</dbReference>
<evidence type="ECO:0000256" key="5">
    <source>
        <dbReference type="ARBA" id="ARBA00022806"/>
    </source>
</evidence>
<name>A0A2H0RAJ1_UNCKA</name>
<feature type="domain" description="SF4 helicase" evidence="12">
    <location>
        <begin position="169"/>
        <end position="434"/>
    </location>
</feature>
<dbReference type="EMBL" id="PCXU01000019">
    <property type="protein sequence ID" value="PIR43539.1"/>
    <property type="molecule type" value="Genomic_DNA"/>
</dbReference>
<comment type="catalytic activity">
    <reaction evidence="10">
        <text>ATP + H2O = ADP + phosphate + H(+)</text>
        <dbReference type="Rhea" id="RHEA:13065"/>
        <dbReference type="ChEBI" id="CHEBI:15377"/>
        <dbReference type="ChEBI" id="CHEBI:15378"/>
        <dbReference type="ChEBI" id="CHEBI:30616"/>
        <dbReference type="ChEBI" id="CHEBI:43474"/>
        <dbReference type="ChEBI" id="CHEBI:456216"/>
        <dbReference type="EC" id="5.6.2.3"/>
    </reaction>
</comment>
<evidence type="ECO:0000256" key="10">
    <source>
        <dbReference type="ARBA" id="ARBA00048954"/>
    </source>
</evidence>
<keyword evidence="3" id="KW-0547">Nucleotide-binding</keyword>
<evidence type="ECO:0000256" key="9">
    <source>
        <dbReference type="ARBA" id="ARBA00044969"/>
    </source>
</evidence>
<organism evidence="13 14">
    <name type="scientific">candidate division WWE3 bacterium CG10_big_fil_rev_8_21_14_0_10_32_10</name>
    <dbReference type="NCBI Taxonomy" id="1975090"/>
    <lineage>
        <taxon>Bacteria</taxon>
        <taxon>Katanobacteria</taxon>
    </lineage>
</organism>
<proteinExistence type="inferred from homology"/>
<dbReference type="SUPFAM" id="SSF52540">
    <property type="entry name" value="P-loop containing nucleoside triphosphate hydrolases"/>
    <property type="match status" value="1"/>
</dbReference>
<dbReference type="EC" id="5.6.2.3" evidence="9"/>
<evidence type="ECO:0000256" key="3">
    <source>
        <dbReference type="ARBA" id="ARBA00022741"/>
    </source>
</evidence>
<reference evidence="13 14" key="1">
    <citation type="submission" date="2017-09" db="EMBL/GenBank/DDBJ databases">
        <title>Depth-based differentiation of microbial function through sediment-hosted aquifers and enrichment of novel symbionts in the deep terrestrial subsurface.</title>
        <authorList>
            <person name="Probst A.J."/>
            <person name="Ladd B."/>
            <person name="Jarett J.K."/>
            <person name="Geller-Mcgrath D.E."/>
            <person name="Sieber C.M."/>
            <person name="Emerson J.B."/>
            <person name="Anantharaman K."/>
            <person name="Thomas B.C."/>
            <person name="Malmstrom R."/>
            <person name="Stieglmeier M."/>
            <person name="Klingl A."/>
            <person name="Woyke T."/>
            <person name="Ryan C.M."/>
            <person name="Banfield J.F."/>
        </authorList>
    </citation>
    <scope>NUCLEOTIDE SEQUENCE [LARGE SCALE GENOMIC DNA]</scope>
    <source>
        <strain evidence="13">CG10_big_fil_rev_8_21_14_0_10_32_10</strain>
    </source>
</reference>
<comment type="similarity">
    <text evidence="1">Belongs to the helicase family. DnaB subfamily.</text>
</comment>
<dbReference type="SUPFAM" id="SSF48024">
    <property type="entry name" value="N-terminal domain of DnaB helicase"/>
    <property type="match status" value="1"/>
</dbReference>
<evidence type="ECO:0000256" key="2">
    <source>
        <dbReference type="ARBA" id="ARBA00022705"/>
    </source>
</evidence>
<evidence type="ECO:0000259" key="12">
    <source>
        <dbReference type="PROSITE" id="PS51199"/>
    </source>
</evidence>
<evidence type="ECO:0000256" key="8">
    <source>
        <dbReference type="ARBA" id="ARBA00023235"/>
    </source>
</evidence>
<protein>
    <recommendedName>
        <fullName evidence="9">DNA 5'-3' helicase</fullName>
        <ecNumber evidence="9">5.6.2.3</ecNumber>
    </recommendedName>
</protein>
<dbReference type="Proteomes" id="UP000230214">
    <property type="component" value="Unassembled WGS sequence"/>
</dbReference>
<evidence type="ECO:0000256" key="4">
    <source>
        <dbReference type="ARBA" id="ARBA00022801"/>
    </source>
</evidence>
<evidence type="ECO:0000313" key="14">
    <source>
        <dbReference type="Proteomes" id="UP000230214"/>
    </source>
</evidence>
<dbReference type="PANTHER" id="PTHR30153">
    <property type="entry name" value="REPLICATIVE DNA HELICASE DNAB"/>
    <property type="match status" value="1"/>
</dbReference>
<evidence type="ECO:0000256" key="11">
    <source>
        <dbReference type="SAM" id="MobiDB-lite"/>
    </source>
</evidence>
<keyword evidence="2" id="KW-0235">DNA replication</keyword>
<dbReference type="Gene3D" id="3.40.50.300">
    <property type="entry name" value="P-loop containing nucleotide triphosphate hydrolases"/>
    <property type="match status" value="1"/>
</dbReference>
<keyword evidence="8" id="KW-0413">Isomerase</keyword>
<feature type="compositionally biased region" description="Basic and acidic residues" evidence="11">
    <location>
        <begin position="436"/>
        <end position="450"/>
    </location>
</feature>
<sequence>MNNCNFEAERDILSIILNEPNTLLEHMDKLKHNLFFDPFHIKIFNNMFDLALNDNPIEISTISNNKGEQQKLREIKLRNKSSDFFGAFYKILEECLIARNLEKIHKKLGSKLIAENDEELPSKVLNDIRKEVSLIESLKTVSVVRACDIVPSVLEEHLETYDLVKSGKEVSHDNVIVTPYNGLNKLLKKGGFNNCNSIILAAAPSTGKTEMALNIGAMSAINNNKNTFIYSLEMDKESLIERLLTSLAKIDSYKLDLGVLTNQDVERLKMAANQIKNSPLFFDDNLSGDIFDIIASIRKTHQKYGLDFVIIDYLQLINNPAEKSNQNNMVASVSRILKKEAVSLGIPILLLSQLSRAHLREGREPALHDLRDSGAIEQDADIVILLHASSKERKNSEKTKTKCMIAKQRNGALGDIFLINKKPIQVFEEISQVEFEKQGNTKETKVKNNNEDDDLPF</sequence>
<keyword evidence="7" id="KW-0238">DNA-binding</keyword>
<dbReference type="GO" id="GO:0003677">
    <property type="term" value="F:DNA binding"/>
    <property type="evidence" value="ECO:0007669"/>
    <property type="project" value="UniProtKB-KW"/>
</dbReference>
<dbReference type="GO" id="GO:0005829">
    <property type="term" value="C:cytosol"/>
    <property type="evidence" value="ECO:0007669"/>
    <property type="project" value="TreeGrafter"/>
</dbReference>
<dbReference type="PROSITE" id="PS51199">
    <property type="entry name" value="SF4_HELICASE"/>
    <property type="match status" value="1"/>
</dbReference>
<dbReference type="GO" id="GO:0006260">
    <property type="term" value="P:DNA replication"/>
    <property type="evidence" value="ECO:0007669"/>
    <property type="project" value="UniProtKB-KW"/>
</dbReference>
<dbReference type="Gene3D" id="1.10.860.10">
    <property type="entry name" value="DNAb Helicase, Chain A"/>
    <property type="match status" value="1"/>
</dbReference>
<keyword evidence="6" id="KW-0067">ATP-binding</keyword>
<dbReference type="GO" id="GO:0005524">
    <property type="term" value="F:ATP binding"/>
    <property type="evidence" value="ECO:0007669"/>
    <property type="project" value="UniProtKB-KW"/>
</dbReference>
<dbReference type="InterPro" id="IPR036185">
    <property type="entry name" value="DNA_heli_DnaB-like_N_sf"/>
</dbReference>
<dbReference type="InterPro" id="IPR007693">
    <property type="entry name" value="DNA_helicase_DnaB-like_N"/>
</dbReference>